<evidence type="ECO:0000313" key="1">
    <source>
        <dbReference type="EMBL" id="GGD59674.1"/>
    </source>
</evidence>
<accession>A0A916YSR3</accession>
<proteinExistence type="predicted"/>
<dbReference type="RefSeq" id="WP_066773247.1">
    <property type="nucleotide sequence ID" value="NZ_BMIP01000001.1"/>
</dbReference>
<gene>
    <name evidence="1" type="ORF">GCM10010990_06330</name>
</gene>
<dbReference type="AlphaFoldDB" id="A0A916YSR3"/>
<reference evidence="1" key="1">
    <citation type="journal article" date="2014" name="Int. J. Syst. Evol. Microbiol.">
        <title>Complete genome sequence of Corynebacterium casei LMG S-19264T (=DSM 44701T), isolated from a smear-ripened cheese.</title>
        <authorList>
            <consortium name="US DOE Joint Genome Institute (JGI-PGF)"/>
            <person name="Walter F."/>
            <person name="Albersmeier A."/>
            <person name="Kalinowski J."/>
            <person name="Ruckert C."/>
        </authorList>
    </citation>
    <scope>NUCLEOTIDE SEQUENCE</scope>
    <source>
        <strain evidence="1">CGMCC 1.15360</strain>
    </source>
</reference>
<reference evidence="1" key="2">
    <citation type="submission" date="2020-09" db="EMBL/GenBank/DDBJ databases">
        <authorList>
            <person name="Sun Q."/>
            <person name="Zhou Y."/>
        </authorList>
    </citation>
    <scope>NUCLEOTIDE SEQUENCE</scope>
    <source>
        <strain evidence="1">CGMCC 1.15360</strain>
    </source>
</reference>
<sequence length="316" mass="34388">MTIIAALPRSSLHLQLLAANDPGVTHVLYRDDHIAGQVERLFPGKGVPLGREQRPPRNPLALPARFAANSRYYASVRGMLTPLGIERLILFLEGEPLERMLVRWFAGPVELWEDGLSHYVDLTSPLWYAARGAVQIASGFYPHGAMRRRADRSAMIVRDRFEARDLSLPKPNPAPPEDRILIIGSPLAEDGIVPRARVAEGLAKIAAASPVPACYLPHPREDASALTAMIGPIDGLEIAAQPHGIAPHVEAHGYAGFLAAASTALLDLGQFDRSLFVPRLFGLERMHRALSGWQANPVPVVHGMSGLEQRLAAIKP</sequence>
<dbReference type="EMBL" id="BMIP01000001">
    <property type="protein sequence ID" value="GGD59674.1"/>
    <property type="molecule type" value="Genomic_DNA"/>
</dbReference>
<protein>
    <submittedName>
        <fullName evidence="1">Uncharacterized protein</fullName>
    </submittedName>
</protein>
<comment type="caution">
    <text evidence="1">The sequence shown here is derived from an EMBL/GenBank/DDBJ whole genome shotgun (WGS) entry which is preliminary data.</text>
</comment>
<organism evidence="1 2">
    <name type="scientific">Croceicoccus mobilis</name>
    <dbReference type="NCBI Taxonomy" id="1703339"/>
    <lineage>
        <taxon>Bacteria</taxon>
        <taxon>Pseudomonadati</taxon>
        <taxon>Pseudomonadota</taxon>
        <taxon>Alphaproteobacteria</taxon>
        <taxon>Sphingomonadales</taxon>
        <taxon>Erythrobacteraceae</taxon>
        <taxon>Croceicoccus</taxon>
    </lineage>
</organism>
<name>A0A916YSR3_9SPHN</name>
<dbReference type="OrthoDB" id="7432174at2"/>
<dbReference type="Proteomes" id="UP000612349">
    <property type="component" value="Unassembled WGS sequence"/>
</dbReference>
<evidence type="ECO:0000313" key="2">
    <source>
        <dbReference type="Proteomes" id="UP000612349"/>
    </source>
</evidence>
<keyword evidence="2" id="KW-1185">Reference proteome</keyword>